<reference evidence="7" key="1">
    <citation type="submission" date="2023-06" db="EMBL/GenBank/DDBJ databases">
        <title>Multi-omics analyses reveal the molecular pathogenesis toolkit of Lasiodiplodia hormozganensis, a cross-kingdom pathogen.</title>
        <authorList>
            <person name="Felix C."/>
            <person name="Meneses R."/>
            <person name="Goncalves M.F.M."/>
            <person name="Tilleman L."/>
            <person name="Duarte A.S."/>
            <person name="Jorrin-Novo J.V."/>
            <person name="Van De Peer Y."/>
            <person name="Deforce D."/>
            <person name="Van Nieuwerburgh F."/>
            <person name="Esteves A.C."/>
            <person name="Alves A."/>
        </authorList>
    </citation>
    <scope>NUCLEOTIDE SEQUENCE</scope>
    <source>
        <strain evidence="7">CBS 339.90</strain>
    </source>
</reference>
<comment type="caution">
    <text evidence="7">The sequence shown here is derived from an EMBL/GenBank/DDBJ whole genome shotgun (WGS) entry which is preliminary data.</text>
</comment>
<keyword evidence="2" id="KW-0285">Flavoprotein</keyword>
<dbReference type="Proteomes" id="UP001175001">
    <property type="component" value="Unassembled WGS sequence"/>
</dbReference>
<keyword evidence="3" id="KW-0274">FAD</keyword>
<dbReference type="InterPro" id="IPR016166">
    <property type="entry name" value="FAD-bd_PCMH"/>
</dbReference>
<keyword evidence="4" id="KW-0560">Oxidoreductase</keyword>
<organism evidence="7 8">
    <name type="scientific">Lasiodiplodia hormozganensis</name>
    <dbReference type="NCBI Taxonomy" id="869390"/>
    <lineage>
        <taxon>Eukaryota</taxon>
        <taxon>Fungi</taxon>
        <taxon>Dikarya</taxon>
        <taxon>Ascomycota</taxon>
        <taxon>Pezizomycotina</taxon>
        <taxon>Dothideomycetes</taxon>
        <taxon>Dothideomycetes incertae sedis</taxon>
        <taxon>Botryosphaeriales</taxon>
        <taxon>Botryosphaeriaceae</taxon>
        <taxon>Lasiodiplodia</taxon>
    </lineage>
</organism>
<evidence type="ECO:0000313" key="8">
    <source>
        <dbReference type="Proteomes" id="UP001175001"/>
    </source>
</evidence>
<dbReference type="PROSITE" id="PS51387">
    <property type="entry name" value="FAD_PCMH"/>
    <property type="match status" value="1"/>
</dbReference>
<dbReference type="InterPro" id="IPR050416">
    <property type="entry name" value="FAD-linked_Oxidoreductase"/>
</dbReference>
<feature type="signal peptide" evidence="5">
    <location>
        <begin position="1"/>
        <end position="24"/>
    </location>
</feature>
<accession>A0AA39Y8A4</accession>
<dbReference type="PANTHER" id="PTHR42973:SF53">
    <property type="entry name" value="FAD-BINDING PCMH-TYPE DOMAIN-CONTAINING PROTEIN-RELATED"/>
    <property type="match status" value="1"/>
</dbReference>
<evidence type="ECO:0000256" key="5">
    <source>
        <dbReference type="SAM" id="SignalP"/>
    </source>
</evidence>
<dbReference type="GO" id="GO:0071949">
    <property type="term" value="F:FAD binding"/>
    <property type="evidence" value="ECO:0007669"/>
    <property type="project" value="InterPro"/>
</dbReference>
<dbReference type="InterPro" id="IPR036318">
    <property type="entry name" value="FAD-bd_PCMH-like_sf"/>
</dbReference>
<evidence type="ECO:0000313" key="7">
    <source>
        <dbReference type="EMBL" id="KAK0647245.1"/>
    </source>
</evidence>
<evidence type="ECO:0000256" key="1">
    <source>
        <dbReference type="ARBA" id="ARBA00005466"/>
    </source>
</evidence>
<dbReference type="InterPro" id="IPR006094">
    <property type="entry name" value="Oxid_FAD_bind_N"/>
</dbReference>
<dbReference type="GO" id="GO:0016491">
    <property type="term" value="F:oxidoreductase activity"/>
    <property type="evidence" value="ECO:0007669"/>
    <property type="project" value="UniProtKB-KW"/>
</dbReference>
<sequence>MLKGGLLSKGAGLALLTATGTAHALASLPRDIESCCNILRSAGLEHVYMPSDVAYSQRIESYWSLTSQLHPYCIVQPSDTSDVAKALTVLTQETSCNFAVRSGGHSSNAGANNIDEGVTIDLGLMNTTTYDATGGVVSIQPAARWLSVYQTTDPLDVGVLGGRLSTVGVGGLVTGGGFSFYLYQRGLVCDSVQGFEVALANGTIVEANRGVNADIYTVLKGGSGNFGIVTRIDMEAFERTPIWGGTRTYTADATEDHILAIVDWTDNIENYQNGSAVIFWTYKPSDGAIIVNSVLTDVGGIVAAPAFDRFLAIPGNTSSTLGLTNMSTLATGTQTEGYRNVWFTLTFRNNEAVIRKAVELHEALVNELLQEVLDGDFETQCFFQPFPAVVGKHSAERGGNILGVDAITENAIVWLGSLAVNGVDGETLARRKMQAWKDAIEEYSRSVGAYIGFRYANYADQSQDVMSSYGKHNVKKMLEVSEKYDPNRVFQARAPGGFKLPSDAIVL</sequence>
<dbReference type="PANTHER" id="PTHR42973">
    <property type="entry name" value="BINDING OXIDOREDUCTASE, PUTATIVE (AFU_ORTHOLOGUE AFUA_1G17690)-RELATED"/>
    <property type="match status" value="1"/>
</dbReference>
<dbReference type="Gene3D" id="3.30.465.10">
    <property type="match status" value="1"/>
</dbReference>
<evidence type="ECO:0000256" key="3">
    <source>
        <dbReference type="ARBA" id="ARBA00022827"/>
    </source>
</evidence>
<evidence type="ECO:0000256" key="2">
    <source>
        <dbReference type="ARBA" id="ARBA00022630"/>
    </source>
</evidence>
<dbReference type="Pfam" id="PF01565">
    <property type="entry name" value="FAD_binding_4"/>
    <property type="match status" value="1"/>
</dbReference>
<keyword evidence="8" id="KW-1185">Reference proteome</keyword>
<dbReference type="EMBL" id="JAUJDW010000053">
    <property type="protein sequence ID" value="KAK0647245.1"/>
    <property type="molecule type" value="Genomic_DNA"/>
</dbReference>
<evidence type="ECO:0000256" key="4">
    <source>
        <dbReference type="ARBA" id="ARBA00023002"/>
    </source>
</evidence>
<dbReference type="AlphaFoldDB" id="A0AA39Y8A4"/>
<keyword evidence="5" id="KW-0732">Signal</keyword>
<protein>
    <submittedName>
        <fullName evidence="7">FAD-linked oxidoreductase</fullName>
    </submittedName>
</protein>
<dbReference type="InterPro" id="IPR016169">
    <property type="entry name" value="FAD-bd_PCMH_sub2"/>
</dbReference>
<comment type="similarity">
    <text evidence="1">Belongs to the oxygen-dependent FAD-linked oxidoreductase family.</text>
</comment>
<dbReference type="SUPFAM" id="SSF56176">
    <property type="entry name" value="FAD-binding/transporter-associated domain-like"/>
    <property type="match status" value="1"/>
</dbReference>
<evidence type="ECO:0000259" key="6">
    <source>
        <dbReference type="PROSITE" id="PS51387"/>
    </source>
</evidence>
<proteinExistence type="inferred from homology"/>
<gene>
    <name evidence="7" type="ORF">DIS24_g7921</name>
</gene>
<feature type="domain" description="FAD-binding PCMH-type" evidence="6">
    <location>
        <begin position="67"/>
        <end position="239"/>
    </location>
</feature>
<name>A0AA39Y8A4_9PEZI</name>
<feature type="chain" id="PRO_5041362459" evidence="5">
    <location>
        <begin position="25"/>
        <end position="507"/>
    </location>
</feature>